<feature type="transmembrane region" description="Helical" evidence="7">
    <location>
        <begin position="192"/>
        <end position="211"/>
    </location>
</feature>
<accession>A0ABD1VEP8</accession>
<feature type="transmembrane region" description="Helical" evidence="7">
    <location>
        <begin position="144"/>
        <end position="171"/>
    </location>
</feature>
<organism evidence="8 9">
    <name type="scientific">Abeliophyllum distichum</name>
    <dbReference type="NCBI Taxonomy" id="126358"/>
    <lineage>
        <taxon>Eukaryota</taxon>
        <taxon>Viridiplantae</taxon>
        <taxon>Streptophyta</taxon>
        <taxon>Embryophyta</taxon>
        <taxon>Tracheophyta</taxon>
        <taxon>Spermatophyta</taxon>
        <taxon>Magnoliopsida</taxon>
        <taxon>eudicotyledons</taxon>
        <taxon>Gunneridae</taxon>
        <taxon>Pentapetalae</taxon>
        <taxon>asterids</taxon>
        <taxon>lamiids</taxon>
        <taxon>Lamiales</taxon>
        <taxon>Oleaceae</taxon>
        <taxon>Forsythieae</taxon>
        <taxon>Abeliophyllum</taxon>
    </lineage>
</organism>
<dbReference type="SUPFAM" id="SSF103473">
    <property type="entry name" value="MFS general substrate transporter"/>
    <property type="match status" value="1"/>
</dbReference>
<feature type="transmembrane region" description="Helical" evidence="7">
    <location>
        <begin position="339"/>
        <end position="357"/>
    </location>
</feature>
<comment type="caution">
    <text evidence="8">The sequence shown here is derived from an EMBL/GenBank/DDBJ whole genome shotgun (WGS) entry which is preliminary data.</text>
</comment>
<keyword evidence="9" id="KW-1185">Reference proteome</keyword>
<dbReference type="InterPro" id="IPR036259">
    <property type="entry name" value="MFS_trans_sf"/>
</dbReference>
<evidence type="ECO:0000256" key="3">
    <source>
        <dbReference type="ARBA" id="ARBA00022692"/>
    </source>
</evidence>
<feature type="transmembrane region" description="Helical" evidence="7">
    <location>
        <begin position="101"/>
        <end position="124"/>
    </location>
</feature>
<evidence type="ECO:0000313" key="8">
    <source>
        <dbReference type="EMBL" id="KAL2534935.1"/>
    </source>
</evidence>
<feature type="transmembrane region" description="Helical" evidence="7">
    <location>
        <begin position="217"/>
        <end position="237"/>
    </location>
</feature>
<sequence length="695" mass="77521">MEPKIELQKKMIENGEEKKKDGNKCKKKQLGGVRTMPFILANEICDRFAGAGFHANMITYLTQVLNLPLVKASNTLTNFGGTSSFTPLIGAFIADSFAGRYWTIIVASIIYVLGMVSITISAVLPQLRPPPCPTQVNCQEASTLQLWVLYIALLLTSLGTGGIRPCVVTFAADQFDMTKSHTDSKSWNFFNWYYFCMGMASLTALTVVVYIQDNVSWGWGLGVPTIVMALSIVAFVLGSRLYRKIKPGGSPFVRLTQVIVAAVKKKNAVTPKDPRLLYENRELDAAISSNGRLLHSNQFKWLDHAAIVTDSDIKESNQPNLWRLATVHRIEELKSIIRMLPIWAAGILLVASHSHLGSFTIQQARSMDRHLSPSFKIPPASMSMFSTLTVLIGLPLYERLFVPLARRFTGNPVGVTCLQRMGIGFGINILATIVSGFIEIRRKTAAAQHNLLDQPTAVIPITVFWLLPQYCLHGLAEVFMSVGHLEFLYNQSPESMRSTAAALYLDSNSNGKLHKHSHGISSAQIHWQEQKLVTRQKSEQGKTGELLLACYRNTSGECNFGGYWHNLGVIMGGYWHNLGIGFWLTSWWWKLGGYWDNFLSHPLVLAVVIPRARRKAPEPPEIGISLELSNLLDIFLGKELNLKEDVEELWNLIKKQCLEKASDLDSKDETLRVQVLKMLDDISKHHQQAAEVGSG</sequence>
<comment type="similarity">
    <text evidence="6">Belongs to the major facilitator superfamily. Phosphate:H(+) symporter (TC 2.A.1.9) family.</text>
</comment>
<dbReference type="EMBL" id="JBFOLK010000002">
    <property type="protein sequence ID" value="KAL2534935.1"/>
    <property type="molecule type" value="Genomic_DNA"/>
</dbReference>
<evidence type="ECO:0000256" key="5">
    <source>
        <dbReference type="ARBA" id="ARBA00023136"/>
    </source>
</evidence>
<gene>
    <name evidence="8" type="ORF">Adt_08286</name>
</gene>
<dbReference type="PANTHER" id="PTHR11654">
    <property type="entry name" value="OLIGOPEPTIDE TRANSPORTER-RELATED"/>
    <property type="match status" value="1"/>
</dbReference>
<comment type="subcellular location">
    <subcellularLocation>
        <location evidence="1">Membrane</location>
        <topology evidence="1">Multi-pass membrane protein</topology>
    </subcellularLocation>
</comment>
<dbReference type="InterPro" id="IPR000109">
    <property type="entry name" value="POT_fam"/>
</dbReference>
<evidence type="ECO:0000256" key="7">
    <source>
        <dbReference type="SAM" id="Phobius"/>
    </source>
</evidence>
<protein>
    <submittedName>
        <fullName evidence="8">Protein NRT1/PTR FAMILY 3.1</fullName>
    </submittedName>
</protein>
<evidence type="ECO:0000256" key="1">
    <source>
        <dbReference type="ARBA" id="ARBA00004141"/>
    </source>
</evidence>
<dbReference type="Gene3D" id="1.20.1250.20">
    <property type="entry name" value="MFS general substrate transporter like domains"/>
    <property type="match status" value="1"/>
</dbReference>
<feature type="transmembrane region" description="Helical" evidence="7">
    <location>
        <begin position="377"/>
        <end position="397"/>
    </location>
</feature>
<evidence type="ECO:0000256" key="6">
    <source>
        <dbReference type="ARBA" id="ARBA00044504"/>
    </source>
</evidence>
<dbReference type="Pfam" id="PF00854">
    <property type="entry name" value="PTR2"/>
    <property type="match status" value="1"/>
</dbReference>
<keyword evidence="4 7" id="KW-1133">Transmembrane helix</keyword>
<proteinExistence type="inferred from homology"/>
<evidence type="ECO:0000313" key="9">
    <source>
        <dbReference type="Proteomes" id="UP001604336"/>
    </source>
</evidence>
<dbReference type="Proteomes" id="UP001604336">
    <property type="component" value="Unassembled WGS sequence"/>
</dbReference>
<dbReference type="AlphaFoldDB" id="A0ABD1VEP8"/>
<dbReference type="GO" id="GO:0016020">
    <property type="term" value="C:membrane"/>
    <property type="evidence" value="ECO:0007669"/>
    <property type="project" value="UniProtKB-SubCell"/>
</dbReference>
<keyword evidence="5 7" id="KW-0472">Membrane</keyword>
<name>A0ABD1VEP8_9LAMI</name>
<evidence type="ECO:0000256" key="4">
    <source>
        <dbReference type="ARBA" id="ARBA00022989"/>
    </source>
</evidence>
<keyword evidence="3 7" id="KW-0812">Transmembrane</keyword>
<evidence type="ECO:0000256" key="2">
    <source>
        <dbReference type="ARBA" id="ARBA00005982"/>
    </source>
</evidence>
<reference evidence="9" key="1">
    <citation type="submission" date="2024-07" db="EMBL/GenBank/DDBJ databases">
        <title>Two chromosome-level genome assemblies of Korean endemic species Abeliophyllum distichum and Forsythia ovata (Oleaceae).</title>
        <authorList>
            <person name="Jang H."/>
        </authorList>
    </citation>
    <scope>NUCLEOTIDE SEQUENCE [LARGE SCALE GENOMIC DNA]</scope>
</reference>
<comment type="similarity">
    <text evidence="2">Belongs to the major facilitator superfamily. Proton-dependent oligopeptide transporter (POT/PTR) (TC 2.A.17) family.</text>
</comment>